<accession>A0ABN7W376</accession>
<reference evidence="1 2" key="1">
    <citation type="submission" date="2021-06" db="EMBL/GenBank/DDBJ databases">
        <authorList>
            <person name="Kallberg Y."/>
            <person name="Tangrot J."/>
            <person name="Rosling A."/>
        </authorList>
    </citation>
    <scope>NUCLEOTIDE SEQUENCE [LARGE SCALE GENOMIC DNA]</scope>
    <source>
        <strain evidence="1 2">120-4 pot B 10/14</strain>
    </source>
</reference>
<name>A0ABN7W376_GIGMA</name>
<evidence type="ECO:0000313" key="2">
    <source>
        <dbReference type="Proteomes" id="UP000789901"/>
    </source>
</evidence>
<proteinExistence type="predicted"/>
<dbReference type="Proteomes" id="UP000789901">
    <property type="component" value="Unassembled WGS sequence"/>
</dbReference>
<gene>
    <name evidence="1" type="ORF">GMARGA_LOCUS25886</name>
</gene>
<evidence type="ECO:0000313" key="1">
    <source>
        <dbReference type="EMBL" id="CAG8813818.1"/>
    </source>
</evidence>
<organism evidence="1 2">
    <name type="scientific">Gigaspora margarita</name>
    <dbReference type="NCBI Taxonomy" id="4874"/>
    <lineage>
        <taxon>Eukaryota</taxon>
        <taxon>Fungi</taxon>
        <taxon>Fungi incertae sedis</taxon>
        <taxon>Mucoromycota</taxon>
        <taxon>Glomeromycotina</taxon>
        <taxon>Glomeromycetes</taxon>
        <taxon>Diversisporales</taxon>
        <taxon>Gigasporaceae</taxon>
        <taxon>Gigaspora</taxon>
    </lineage>
</organism>
<dbReference type="EMBL" id="CAJVQB010029270">
    <property type="protein sequence ID" value="CAG8813818.1"/>
    <property type="molecule type" value="Genomic_DNA"/>
</dbReference>
<keyword evidence="2" id="KW-1185">Reference proteome</keyword>
<comment type="caution">
    <text evidence="1">The sequence shown here is derived from an EMBL/GenBank/DDBJ whole genome shotgun (WGS) entry which is preliminary data.</text>
</comment>
<protein>
    <submittedName>
        <fullName evidence="1">34676_t:CDS:1</fullName>
    </submittedName>
</protein>
<sequence>MEISIDLNLNIEVEYGSVNLNSNIKVEYRSGDLNLNIKIEYEGINLNSNIEVEYGSIDINSSIEVKYNDSDRLSDKENNEPLDLYERQLFKTTEKAYATIKTFANSHEFRIRKGCIEKDTNNSHEILRTFLCQHARKSSTKKKSYKTEASESYKLTVNRS</sequence>